<dbReference type="EMBL" id="WRPA01000005">
    <property type="protein sequence ID" value="MXR68594.1"/>
    <property type="molecule type" value="Genomic_DNA"/>
</dbReference>
<dbReference type="AlphaFoldDB" id="A0A6L7HY13"/>
<dbReference type="PANTHER" id="PTHR30619">
    <property type="entry name" value="DNA INTERNALIZATION/COMPETENCE PROTEIN COMEC/REC2"/>
    <property type="match status" value="1"/>
</dbReference>
<keyword evidence="3 6" id="KW-0812">Transmembrane</keyword>
<dbReference type="Pfam" id="PF00753">
    <property type="entry name" value="Lactamase_B"/>
    <property type="match status" value="1"/>
</dbReference>
<dbReference type="GO" id="GO:0030420">
    <property type="term" value="P:establishment of competence for transformation"/>
    <property type="evidence" value="ECO:0007669"/>
    <property type="project" value="InterPro"/>
</dbReference>
<dbReference type="InterPro" id="IPR025405">
    <property type="entry name" value="DUF4131"/>
</dbReference>
<feature type="domain" description="Metallo-beta-lactamase" evidence="7">
    <location>
        <begin position="515"/>
        <end position="695"/>
    </location>
</feature>
<dbReference type="InterPro" id="IPR001279">
    <property type="entry name" value="Metallo-B-lactamas"/>
</dbReference>
<keyword evidence="9" id="KW-1185">Reference proteome</keyword>
<dbReference type="NCBIfam" id="TIGR00360">
    <property type="entry name" value="ComEC_N-term"/>
    <property type="match status" value="1"/>
</dbReference>
<feature type="transmembrane region" description="Helical" evidence="6">
    <location>
        <begin position="479"/>
        <end position="496"/>
    </location>
</feature>
<comment type="caution">
    <text evidence="8">The sequence shown here is derived from an EMBL/GenBank/DDBJ whole genome shotgun (WGS) entry which is preliminary data.</text>
</comment>
<dbReference type="GO" id="GO:0005886">
    <property type="term" value="C:plasma membrane"/>
    <property type="evidence" value="ECO:0007669"/>
    <property type="project" value="UniProtKB-SubCell"/>
</dbReference>
<feature type="transmembrane region" description="Helical" evidence="6">
    <location>
        <begin position="219"/>
        <end position="244"/>
    </location>
</feature>
<dbReference type="Pfam" id="PF13567">
    <property type="entry name" value="DUF4131"/>
    <property type="match status" value="1"/>
</dbReference>
<comment type="subcellular location">
    <subcellularLocation>
        <location evidence="1">Cell membrane</location>
        <topology evidence="1">Multi-pass membrane protein</topology>
    </subcellularLocation>
</comment>
<feature type="transmembrane region" description="Helical" evidence="6">
    <location>
        <begin position="256"/>
        <end position="276"/>
    </location>
</feature>
<keyword evidence="5 6" id="KW-0472">Membrane</keyword>
<evidence type="ECO:0000259" key="7">
    <source>
        <dbReference type="SMART" id="SM00849"/>
    </source>
</evidence>
<evidence type="ECO:0000256" key="4">
    <source>
        <dbReference type="ARBA" id="ARBA00022989"/>
    </source>
</evidence>
<evidence type="ECO:0000256" key="5">
    <source>
        <dbReference type="ARBA" id="ARBA00023136"/>
    </source>
</evidence>
<dbReference type="InterPro" id="IPR004477">
    <property type="entry name" value="ComEC_N"/>
</dbReference>
<feature type="transmembrane region" description="Helical" evidence="6">
    <location>
        <begin position="282"/>
        <end position="299"/>
    </location>
</feature>
<dbReference type="Gene3D" id="3.60.15.10">
    <property type="entry name" value="Ribonuclease Z/Hydroxyacylglutathione hydrolase-like"/>
    <property type="match status" value="1"/>
</dbReference>
<keyword evidence="4 6" id="KW-1133">Transmembrane helix</keyword>
<accession>A0A6L7HY13</accession>
<dbReference type="NCBIfam" id="TIGR00361">
    <property type="entry name" value="ComEC_Rec2"/>
    <property type="match status" value="1"/>
</dbReference>
<reference evidence="8 9" key="1">
    <citation type="submission" date="2019-12" db="EMBL/GenBank/DDBJ databases">
        <title>Shewanella insulae sp. nov., isolated from a tidal flat.</title>
        <authorList>
            <person name="Yoon J.-H."/>
        </authorList>
    </citation>
    <scope>NUCLEOTIDE SEQUENCE [LARGE SCALE GENOMIC DNA]</scope>
    <source>
        <strain evidence="8 9">JBTF-M18</strain>
    </source>
</reference>
<evidence type="ECO:0000256" key="6">
    <source>
        <dbReference type="SAM" id="Phobius"/>
    </source>
</evidence>
<dbReference type="InterPro" id="IPR052159">
    <property type="entry name" value="Competence_DNA_uptake"/>
</dbReference>
<gene>
    <name evidence="8" type="ORF">GNT65_07900</name>
</gene>
<dbReference type="SMART" id="SM00849">
    <property type="entry name" value="Lactamase_B"/>
    <property type="match status" value="1"/>
</dbReference>
<dbReference type="PROSITE" id="PS51257">
    <property type="entry name" value="PROKAR_LIPOPROTEIN"/>
    <property type="match status" value="1"/>
</dbReference>
<feature type="transmembrane region" description="Helical" evidence="6">
    <location>
        <begin position="452"/>
        <end position="473"/>
    </location>
</feature>
<protein>
    <submittedName>
        <fullName evidence="8">DNA internalization-related competence protein ComEC/Rec2</fullName>
    </submittedName>
</protein>
<dbReference type="InterPro" id="IPR036866">
    <property type="entry name" value="RibonucZ/Hydroxyglut_hydro"/>
</dbReference>
<name>A0A6L7HY13_9GAMM</name>
<dbReference type="Proteomes" id="UP000474778">
    <property type="component" value="Unassembled WGS sequence"/>
</dbReference>
<evidence type="ECO:0000256" key="2">
    <source>
        <dbReference type="ARBA" id="ARBA00022475"/>
    </source>
</evidence>
<feature type="transmembrane region" description="Helical" evidence="6">
    <location>
        <begin position="43"/>
        <end position="64"/>
    </location>
</feature>
<organism evidence="8 9">
    <name type="scientific">Shewanella insulae</name>
    <dbReference type="NCBI Taxonomy" id="2681496"/>
    <lineage>
        <taxon>Bacteria</taxon>
        <taxon>Pseudomonadati</taxon>
        <taxon>Pseudomonadota</taxon>
        <taxon>Gammaproteobacteria</taxon>
        <taxon>Alteromonadales</taxon>
        <taxon>Shewanellaceae</taxon>
        <taxon>Shewanella</taxon>
    </lineage>
</organism>
<dbReference type="PANTHER" id="PTHR30619:SF1">
    <property type="entry name" value="RECOMBINATION PROTEIN 2"/>
    <property type="match status" value="1"/>
</dbReference>
<keyword evidence="2" id="KW-1003">Cell membrane</keyword>
<evidence type="ECO:0000313" key="8">
    <source>
        <dbReference type="EMBL" id="MXR68594.1"/>
    </source>
</evidence>
<dbReference type="Pfam" id="PF03772">
    <property type="entry name" value="Competence"/>
    <property type="match status" value="1"/>
</dbReference>
<evidence type="ECO:0000256" key="1">
    <source>
        <dbReference type="ARBA" id="ARBA00004651"/>
    </source>
</evidence>
<dbReference type="InterPro" id="IPR035681">
    <property type="entry name" value="ComA-like_MBL"/>
</dbReference>
<dbReference type="CDD" id="cd07731">
    <property type="entry name" value="ComA-like_MBL-fold"/>
    <property type="match status" value="1"/>
</dbReference>
<dbReference type="InterPro" id="IPR004797">
    <property type="entry name" value="Competence_ComEC/Rec2"/>
</dbReference>
<evidence type="ECO:0000313" key="9">
    <source>
        <dbReference type="Proteomes" id="UP000474778"/>
    </source>
</evidence>
<evidence type="ECO:0000256" key="3">
    <source>
        <dbReference type="ARBA" id="ARBA00022692"/>
    </source>
</evidence>
<feature type="transmembrane region" description="Helical" evidence="6">
    <location>
        <begin position="12"/>
        <end position="37"/>
    </location>
</feature>
<sequence>MNRFMFGYCATLISALLWPVLPAISLACAVLVIAVIMLKWSKLLAGSLLAIAWMSLFCHQLLVFTPDKSSELPSVRGEIISLVYRNGDWINADIRILTGHPPHFPDKYLRLRWQSEQKVAIGEVWQFTLAPKPITSVLNQGGFNQQAYQLSKHIIGKGRVIAARRLSPPLGMRAKLLTQLRQAVATLPNGDLMLALMLGDKQLISDSHWQGLRQSGTGHLVTISGLHLSVLALWVMGLGGLLLGRLTPRMGLGNRQAIALVALLCCGIYAFLAGLGLPTQRALIMLVMVILLGLIRRYASPFERLLWALFIVLLLDPLSILGAGLWLSFGALAIILWFTQALPAPEEGLTPLQRLKWRLGQMWQIQWRLSLSLGLLQGLLFGGFAPYALIFNLIFVPWFSIVVIPLSFMALMIWTISIYLGVPISLPLYLLDLAISPMTLAFDWLGELPLHWLPASMQLVSALVFALLGIILWRLASGAWRWMIPVLLMPLCLWFLPQRLMDPHRWQVHLLDVGQGLSLVVEKQGRALIYDTGAAFGEHFSYAERVIVPFLHYRGIGELDYLVLSHGDNDHSGGADYLLSQYPKLNLVTDLSFPGAIDCRPKKMRWQGLSVDLLGPLVAGAGNNGSCIVRISDGEQSVLIPGDIESEGERLLLAQASKEVQSTVLIAAHHGSNTSSSRAFIQVNQPDIVLYAAGFNNRYGFPKAEVVRRFNETEARQYSTGDNGQLSLTLDRDGVTVAGYRTDLAPFWYNQRFEFGEFGNPE</sequence>
<dbReference type="SUPFAM" id="SSF56281">
    <property type="entry name" value="Metallo-hydrolase/oxidoreductase"/>
    <property type="match status" value="1"/>
</dbReference>
<proteinExistence type="predicted"/>
<feature type="transmembrane region" description="Helical" evidence="6">
    <location>
        <begin position="306"/>
        <end position="339"/>
    </location>
</feature>